<sequence>MKRITKLMRIKQRLAIDDEILKPLLPSSTPEEEVNVNGASAVIVARRRRLPVTLGQSAKEEVAGAWGHLDPVVSNHLEIGSGTKELEVTER</sequence>
<accession>A0A0E0QYY7</accession>
<name>A0A0E0QYY7_ORYRU</name>
<dbReference type="HOGENOM" id="CLU_2430865_0_0_1"/>
<dbReference type="AlphaFoldDB" id="A0A0E0QYY7"/>
<keyword evidence="2" id="KW-1185">Reference proteome</keyword>
<reference evidence="1" key="2">
    <citation type="submission" date="2015-06" db="UniProtKB">
        <authorList>
            <consortium name="EnsemblPlants"/>
        </authorList>
    </citation>
    <scope>IDENTIFICATION</scope>
</reference>
<dbReference type="EnsemblPlants" id="ORUFI10G10040.1">
    <property type="protein sequence ID" value="ORUFI10G10040.1"/>
    <property type="gene ID" value="ORUFI10G10040"/>
</dbReference>
<evidence type="ECO:0000313" key="2">
    <source>
        <dbReference type="Proteomes" id="UP000008022"/>
    </source>
</evidence>
<protein>
    <submittedName>
        <fullName evidence="1">Uncharacterized protein</fullName>
    </submittedName>
</protein>
<proteinExistence type="predicted"/>
<organism evidence="1 2">
    <name type="scientific">Oryza rufipogon</name>
    <name type="common">Brownbeard rice</name>
    <name type="synonym">Asian wild rice</name>
    <dbReference type="NCBI Taxonomy" id="4529"/>
    <lineage>
        <taxon>Eukaryota</taxon>
        <taxon>Viridiplantae</taxon>
        <taxon>Streptophyta</taxon>
        <taxon>Embryophyta</taxon>
        <taxon>Tracheophyta</taxon>
        <taxon>Spermatophyta</taxon>
        <taxon>Magnoliopsida</taxon>
        <taxon>Liliopsida</taxon>
        <taxon>Poales</taxon>
        <taxon>Poaceae</taxon>
        <taxon>BOP clade</taxon>
        <taxon>Oryzoideae</taxon>
        <taxon>Oryzeae</taxon>
        <taxon>Oryzinae</taxon>
        <taxon>Oryza</taxon>
    </lineage>
</organism>
<reference evidence="2" key="1">
    <citation type="submission" date="2013-06" db="EMBL/GenBank/DDBJ databases">
        <authorList>
            <person name="Zhao Q."/>
        </authorList>
    </citation>
    <scope>NUCLEOTIDE SEQUENCE</scope>
    <source>
        <strain evidence="2">cv. W1943</strain>
    </source>
</reference>
<dbReference type="Gramene" id="ORUFI10G10040.1">
    <property type="protein sequence ID" value="ORUFI10G10040.1"/>
    <property type="gene ID" value="ORUFI10G10040"/>
</dbReference>
<dbReference type="Proteomes" id="UP000008022">
    <property type="component" value="Unassembled WGS sequence"/>
</dbReference>
<evidence type="ECO:0000313" key="1">
    <source>
        <dbReference type="EnsemblPlants" id="ORUFI10G10040.1"/>
    </source>
</evidence>